<feature type="binding site" evidence="2">
    <location>
        <position position="44"/>
    </location>
    <ligand>
        <name>ATP</name>
        <dbReference type="ChEBI" id="CHEBI:30616"/>
    </ligand>
</feature>
<dbReference type="Pfam" id="PF00069">
    <property type="entry name" value="Pkinase"/>
    <property type="match status" value="1"/>
</dbReference>
<gene>
    <name evidence="4" type="ORF">WJX75_006614</name>
</gene>
<accession>A0ABR2YR30</accession>
<dbReference type="InterPro" id="IPR050235">
    <property type="entry name" value="CK1_Ser-Thr_kinase"/>
</dbReference>
<evidence type="ECO:0000256" key="2">
    <source>
        <dbReference type="PROSITE-ProRule" id="PRU10141"/>
    </source>
</evidence>
<keyword evidence="5" id="KW-1185">Reference proteome</keyword>
<evidence type="ECO:0000259" key="3">
    <source>
        <dbReference type="PROSITE" id="PS50011"/>
    </source>
</evidence>
<dbReference type="InterPro" id="IPR011009">
    <property type="entry name" value="Kinase-like_dom_sf"/>
</dbReference>
<dbReference type="EMBL" id="JALJOT010000007">
    <property type="protein sequence ID" value="KAK9909060.1"/>
    <property type="molecule type" value="Genomic_DNA"/>
</dbReference>
<protein>
    <recommendedName>
        <fullName evidence="3">Protein kinase domain-containing protein</fullName>
    </recommendedName>
</protein>
<reference evidence="4 5" key="1">
    <citation type="journal article" date="2024" name="Nat. Commun.">
        <title>Phylogenomics reveals the evolutionary origins of lichenization in chlorophyte algae.</title>
        <authorList>
            <person name="Puginier C."/>
            <person name="Libourel C."/>
            <person name="Otte J."/>
            <person name="Skaloud P."/>
            <person name="Haon M."/>
            <person name="Grisel S."/>
            <person name="Petersen M."/>
            <person name="Berrin J.G."/>
            <person name="Delaux P.M."/>
            <person name="Dal Grande F."/>
            <person name="Keller J."/>
        </authorList>
    </citation>
    <scope>NUCLEOTIDE SEQUENCE [LARGE SCALE GENOMIC DNA]</scope>
    <source>
        <strain evidence="4 5">SAG 216-7</strain>
    </source>
</reference>
<evidence type="ECO:0000313" key="5">
    <source>
        <dbReference type="Proteomes" id="UP001491310"/>
    </source>
</evidence>
<sequence>MAACDILSDRSIDHYDFLRGIGDGSHGEVYLGKHKETGEEVAIKLGRERRTDVLYEAKVYRALQGEGARTDEFSDVKHYGIQWNGDAESRAYIIMGLLGPNLEELFDFCSNSFHRKTVLMLADQLITRLEYVHSKGYVHCSVKPENFATGIGKKVNQVHIIDFCKARRCCNAETGTHNPYRDTRLGYMLMYYLRGSLPWQKGYLGLNTKQMTERLRSKMLATDIDSLCSGFPEEFAEYLKYCRCLRFDEQPDYSLLRLKRDGRYTWILVAQSLGIAAKDKG</sequence>
<dbReference type="PANTHER" id="PTHR11909">
    <property type="entry name" value="CASEIN KINASE-RELATED"/>
    <property type="match status" value="1"/>
</dbReference>
<dbReference type="InterPro" id="IPR000719">
    <property type="entry name" value="Prot_kinase_dom"/>
</dbReference>
<dbReference type="Proteomes" id="UP001491310">
    <property type="component" value="Unassembled WGS sequence"/>
</dbReference>
<keyword evidence="2" id="KW-0067">ATP-binding</keyword>
<keyword evidence="2" id="KW-0547">Nucleotide-binding</keyword>
<evidence type="ECO:0000313" key="4">
    <source>
        <dbReference type="EMBL" id="KAK9909060.1"/>
    </source>
</evidence>
<comment type="caution">
    <text evidence="4">The sequence shown here is derived from an EMBL/GenBank/DDBJ whole genome shotgun (WGS) entry which is preliminary data.</text>
</comment>
<dbReference type="InterPro" id="IPR017441">
    <property type="entry name" value="Protein_kinase_ATP_BS"/>
</dbReference>
<dbReference type="PROSITE" id="PS50011">
    <property type="entry name" value="PROTEIN_KINASE_DOM"/>
    <property type="match status" value="1"/>
</dbReference>
<organism evidence="4 5">
    <name type="scientific">Coccomyxa subellipsoidea</name>
    <dbReference type="NCBI Taxonomy" id="248742"/>
    <lineage>
        <taxon>Eukaryota</taxon>
        <taxon>Viridiplantae</taxon>
        <taxon>Chlorophyta</taxon>
        <taxon>core chlorophytes</taxon>
        <taxon>Trebouxiophyceae</taxon>
        <taxon>Trebouxiophyceae incertae sedis</taxon>
        <taxon>Coccomyxaceae</taxon>
        <taxon>Coccomyxa</taxon>
    </lineage>
</organism>
<dbReference type="Gene3D" id="1.10.510.10">
    <property type="entry name" value="Transferase(Phosphotransferase) domain 1"/>
    <property type="match status" value="2"/>
</dbReference>
<evidence type="ECO:0000256" key="1">
    <source>
        <dbReference type="ARBA" id="ARBA00005926"/>
    </source>
</evidence>
<proteinExistence type="inferred from homology"/>
<name>A0ABR2YR30_9CHLO</name>
<dbReference type="SUPFAM" id="SSF56112">
    <property type="entry name" value="Protein kinase-like (PK-like)"/>
    <property type="match status" value="1"/>
</dbReference>
<dbReference type="PROSITE" id="PS00107">
    <property type="entry name" value="PROTEIN_KINASE_ATP"/>
    <property type="match status" value="1"/>
</dbReference>
<comment type="similarity">
    <text evidence="1">Belongs to the protein kinase superfamily. CK1 Ser/Thr protein kinase family. Casein kinase I subfamily.</text>
</comment>
<dbReference type="SMART" id="SM00220">
    <property type="entry name" value="S_TKc"/>
    <property type="match status" value="1"/>
</dbReference>
<feature type="domain" description="Protein kinase" evidence="3">
    <location>
        <begin position="15"/>
        <end position="281"/>
    </location>
</feature>